<dbReference type="GeneID" id="5562270"/>
<dbReference type="RefSeq" id="WP_012123261.1">
    <property type="nucleotide sequence ID" value="NC_009776.1"/>
</dbReference>
<accession>A8ABJ5</accession>
<evidence type="ECO:0000313" key="1">
    <source>
        <dbReference type="EMBL" id="ABU82297.1"/>
    </source>
</evidence>
<organism evidence="1 2">
    <name type="scientific">Ignicoccus hospitalis (strain KIN4/I / DSM 18386 / JCM 14125)</name>
    <dbReference type="NCBI Taxonomy" id="453591"/>
    <lineage>
        <taxon>Archaea</taxon>
        <taxon>Thermoproteota</taxon>
        <taxon>Thermoprotei</taxon>
        <taxon>Desulfurococcales</taxon>
        <taxon>Desulfurococcaceae</taxon>
        <taxon>Ignicoccus</taxon>
    </lineage>
</organism>
<sequence>MYDYLVKEGKRVYAVSLEDGRPKVVNVESEEAELGYEFRDEGDFTHVGKVTIVRPALYEVVETGEKKFVGRAFWKPHFLGPYVLVHDLESSSLLAVDVEKGKVETLLDEVGKAMFFDTNTCCGVKELRFAVNAQGRAKLYSFNEDGDLKEVASVPFPLNEARDEVLTACPELNACVLLGYEGTLIRVKGVLPRIILGAKVLPDQRVIALVKDVHRAAIPDTGSYEIIEISNGSNLLSVPTITFPPYAYYTLSDAEPEALLLHETPEAGDDESTFRVYSKGDLFVYKEDARPLLSVSGPTLPDEAVLKGGLLYYLHKGSLVEVEVSS</sequence>
<gene>
    <name evidence="1" type="ordered locus">Igni_1120</name>
</gene>
<proteinExistence type="predicted"/>
<dbReference type="KEGG" id="iho:Igni_1120"/>
<dbReference type="HOGENOM" id="CLU_851551_0_0_2"/>
<dbReference type="EMBL" id="CP000816">
    <property type="protein sequence ID" value="ABU82297.1"/>
    <property type="molecule type" value="Genomic_DNA"/>
</dbReference>
<reference evidence="1 2" key="1">
    <citation type="journal article" date="2008" name="Genome Biol.">
        <title>A genomic analysis of the archaeal system Ignicoccus hospitalis-Nanoarchaeum equitans.</title>
        <authorList>
            <person name="Podar M."/>
            <person name="Anderson I."/>
            <person name="Makarova K.S."/>
            <person name="Elkins J.G."/>
            <person name="Ivanova N."/>
            <person name="Wall M.A."/>
            <person name="Lykidis A."/>
            <person name="Mavromatis K."/>
            <person name="Sun H."/>
            <person name="Hudson M.E."/>
            <person name="Chen W."/>
            <person name="Deciu C."/>
            <person name="Hutchison D."/>
            <person name="Eads J.R."/>
            <person name="Anderson A."/>
            <person name="Fernandes F."/>
            <person name="Szeto E."/>
            <person name="Lapidus A."/>
            <person name="Kyrpides N.C."/>
            <person name="Saier M.H.Jr."/>
            <person name="Richardson P.M."/>
            <person name="Rachel R."/>
            <person name="Huber H."/>
            <person name="Eisen J.A."/>
            <person name="Koonin E.V."/>
            <person name="Keller M."/>
            <person name="Stetter K.O."/>
        </authorList>
    </citation>
    <scope>NUCLEOTIDE SEQUENCE [LARGE SCALE GENOMIC DNA]</scope>
    <source>
        <strain evidence="2">KIN4/I / DSM 18386 / JCM 14125</strain>
    </source>
</reference>
<name>A8ABJ5_IGNH4</name>
<protein>
    <submittedName>
        <fullName evidence="1">Uncharacterized protein</fullName>
    </submittedName>
</protein>
<evidence type="ECO:0000313" key="2">
    <source>
        <dbReference type="Proteomes" id="UP000000262"/>
    </source>
</evidence>
<keyword evidence="2" id="KW-1185">Reference proteome</keyword>
<dbReference type="Proteomes" id="UP000000262">
    <property type="component" value="Chromosome"/>
</dbReference>
<dbReference type="AlphaFoldDB" id="A8ABJ5"/>